<dbReference type="GO" id="GO:0022857">
    <property type="term" value="F:transmembrane transporter activity"/>
    <property type="evidence" value="ECO:0007669"/>
    <property type="project" value="InterPro"/>
</dbReference>
<evidence type="ECO:0000256" key="7">
    <source>
        <dbReference type="ARBA" id="ARBA00023136"/>
    </source>
</evidence>
<comment type="similarity">
    <text evidence="2">Belongs to the binding-protein-dependent transport system permease family. FecCD subfamily.</text>
</comment>
<feature type="transmembrane region" description="Helical" evidence="8">
    <location>
        <begin position="116"/>
        <end position="133"/>
    </location>
</feature>
<reference evidence="10" key="1">
    <citation type="journal article" date="2015" name="Genome Announc.">
        <title>Whole-Genome Sequences of 80 Environmental and Clinical Isolates of Burkholderia pseudomallei.</title>
        <authorList>
            <person name="Johnson S.L."/>
            <person name="Baker A.L."/>
            <person name="Chain P.S."/>
            <person name="Currie B.J."/>
            <person name="Daligault H.E."/>
            <person name="Davenport K.W."/>
            <person name="Davis C.B."/>
            <person name="Inglis T.J."/>
            <person name="Kaestli M."/>
            <person name="Koren S."/>
            <person name="Mayo M."/>
            <person name="Merritt A.J."/>
            <person name="Price E.P."/>
            <person name="Sarovich D.S."/>
            <person name="Warner J."/>
            <person name="Rosovitz M.J."/>
        </authorList>
    </citation>
    <scope>NUCLEOTIDE SEQUENCE [LARGE SCALE GENOMIC DNA]</scope>
    <source>
        <strain evidence="10">DSM 2030</strain>
    </source>
</reference>
<feature type="transmembrane region" description="Helical" evidence="8">
    <location>
        <begin position="89"/>
        <end position="109"/>
    </location>
</feature>
<protein>
    <submittedName>
        <fullName evidence="9">ABC-type Fe3+-siderophore transport system, permease component</fullName>
    </submittedName>
</protein>
<dbReference type="STRING" id="2325.TKV_c03100"/>
<dbReference type="Gene3D" id="1.10.3470.10">
    <property type="entry name" value="ABC transporter involved in vitamin B12 uptake, BtuC"/>
    <property type="match status" value="1"/>
</dbReference>
<feature type="transmembrane region" description="Helical" evidence="8">
    <location>
        <begin position="57"/>
        <end position="77"/>
    </location>
</feature>
<dbReference type="KEGG" id="tki:TKV_c03100"/>
<feature type="transmembrane region" description="Helical" evidence="8">
    <location>
        <begin position="6"/>
        <end position="29"/>
    </location>
</feature>
<comment type="subcellular location">
    <subcellularLocation>
        <location evidence="1">Cell membrane</location>
        <topology evidence="1">Multi-pass membrane protein</topology>
    </subcellularLocation>
</comment>
<keyword evidence="6 8" id="KW-1133">Transmembrane helix</keyword>
<dbReference type="GO" id="GO:0033214">
    <property type="term" value="P:siderophore-iron import into cell"/>
    <property type="evidence" value="ECO:0007669"/>
    <property type="project" value="TreeGrafter"/>
</dbReference>
<dbReference type="AlphaFoldDB" id="A0A097ANY2"/>
<dbReference type="CDD" id="cd06550">
    <property type="entry name" value="TM_ABC_iron-siderophores_like"/>
    <property type="match status" value="1"/>
</dbReference>
<evidence type="ECO:0000256" key="1">
    <source>
        <dbReference type="ARBA" id="ARBA00004651"/>
    </source>
</evidence>
<feature type="transmembrane region" description="Helical" evidence="8">
    <location>
        <begin position="233"/>
        <end position="262"/>
    </location>
</feature>
<keyword evidence="10" id="KW-1185">Reference proteome</keyword>
<evidence type="ECO:0000256" key="4">
    <source>
        <dbReference type="ARBA" id="ARBA00022475"/>
    </source>
</evidence>
<dbReference type="Proteomes" id="UP000029669">
    <property type="component" value="Chromosome"/>
</dbReference>
<dbReference type="GO" id="GO:0005886">
    <property type="term" value="C:plasma membrane"/>
    <property type="evidence" value="ECO:0007669"/>
    <property type="project" value="UniProtKB-SubCell"/>
</dbReference>
<evidence type="ECO:0000313" key="9">
    <source>
        <dbReference type="EMBL" id="AIS51515.1"/>
    </source>
</evidence>
<feature type="transmembrane region" description="Helical" evidence="8">
    <location>
        <begin position="302"/>
        <end position="321"/>
    </location>
</feature>
<evidence type="ECO:0000313" key="10">
    <source>
        <dbReference type="Proteomes" id="UP000029669"/>
    </source>
</evidence>
<dbReference type="EMBL" id="CP009170">
    <property type="protein sequence ID" value="AIS51515.1"/>
    <property type="molecule type" value="Genomic_DNA"/>
</dbReference>
<proteinExistence type="inferred from homology"/>
<evidence type="ECO:0000256" key="2">
    <source>
        <dbReference type="ARBA" id="ARBA00007935"/>
    </source>
</evidence>
<dbReference type="eggNOG" id="COG0609">
    <property type="taxonomic scope" value="Bacteria"/>
</dbReference>
<dbReference type="PANTHER" id="PTHR30472:SF25">
    <property type="entry name" value="ABC TRANSPORTER PERMEASE PROTEIN MJ0876-RELATED"/>
    <property type="match status" value="1"/>
</dbReference>
<evidence type="ECO:0000256" key="6">
    <source>
        <dbReference type="ARBA" id="ARBA00022989"/>
    </source>
</evidence>
<name>A0A097ANY2_THEKI</name>
<feature type="transmembrane region" description="Helical" evidence="8">
    <location>
        <begin position="186"/>
        <end position="206"/>
    </location>
</feature>
<dbReference type="InterPro" id="IPR037294">
    <property type="entry name" value="ABC_BtuC-like"/>
</dbReference>
<feature type="transmembrane region" description="Helical" evidence="8">
    <location>
        <begin position="145"/>
        <end position="165"/>
    </location>
</feature>
<dbReference type="PANTHER" id="PTHR30472">
    <property type="entry name" value="FERRIC ENTEROBACTIN TRANSPORT SYSTEM PERMEASE PROTEIN"/>
    <property type="match status" value="1"/>
</dbReference>
<dbReference type="SUPFAM" id="SSF81345">
    <property type="entry name" value="ABC transporter involved in vitamin B12 uptake, BtuC"/>
    <property type="match status" value="1"/>
</dbReference>
<keyword evidence="4" id="KW-1003">Cell membrane</keyword>
<dbReference type="OrthoDB" id="9792889at2"/>
<keyword evidence="3" id="KW-0813">Transport</keyword>
<gene>
    <name evidence="9" type="ORF">TKV_c03100</name>
</gene>
<dbReference type="RefSeq" id="WP_049684479.1">
    <property type="nucleotide sequence ID" value="NZ_CP009170.1"/>
</dbReference>
<dbReference type="HOGENOM" id="CLU_013016_0_2_9"/>
<dbReference type="Pfam" id="PF01032">
    <property type="entry name" value="FecCD"/>
    <property type="match status" value="1"/>
</dbReference>
<dbReference type="FunFam" id="1.10.3470.10:FF:000001">
    <property type="entry name" value="Vitamin B12 ABC transporter permease BtuC"/>
    <property type="match status" value="1"/>
</dbReference>
<keyword evidence="7 8" id="KW-0472">Membrane</keyword>
<dbReference type="InterPro" id="IPR000522">
    <property type="entry name" value="ABC_transptr_permease_BtuC"/>
</dbReference>
<sequence length="330" mass="35455">MKLKRGIYFVTAFLLLVFTMILSISAGVVKIPLQEILNIFLGGGNETSRTIILNLRLPRAIESAIVGMGLSVVGTFFQGLLRNPMADPYVLGISSGAAFGATIAIILGLGIFGLSFMAFVTSLMTVFFVYTISRTGTRVSMTTMLLAGIAISAFMSAIISLMMLLNHDEFSRIVFWTMGGFSLINWNHVAYSTPVILIGSFVMYVFSRDVNAILTGEEVAEHLGVNTELVKKIILVTGSLVTATAVSVGGIIGFVGLIVPHISRLIVGPDNRILVPFSAISGAIFLTFADLLARVILKPMEIPIGIITAAFGGPFFLYLLIKSKQKSEGM</sequence>
<evidence type="ECO:0000256" key="5">
    <source>
        <dbReference type="ARBA" id="ARBA00022692"/>
    </source>
</evidence>
<keyword evidence="5 8" id="KW-0812">Transmembrane</keyword>
<evidence type="ECO:0000256" key="3">
    <source>
        <dbReference type="ARBA" id="ARBA00022448"/>
    </source>
</evidence>
<organism evidence="9 10">
    <name type="scientific">Thermoanaerobacter kivui</name>
    <name type="common">Acetogenium kivui</name>
    <dbReference type="NCBI Taxonomy" id="2325"/>
    <lineage>
        <taxon>Bacteria</taxon>
        <taxon>Bacillati</taxon>
        <taxon>Bacillota</taxon>
        <taxon>Clostridia</taxon>
        <taxon>Thermoanaerobacterales</taxon>
        <taxon>Thermoanaerobacteraceae</taxon>
        <taxon>Thermoanaerobacter</taxon>
    </lineage>
</organism>
<accession>A0A097ANY2</accession>
<evidence type="ECO:0000256" key="8">
    <source>
        <dbReference type="SAM" id="Phobius"/>
    </source>
</evidence>
<feature type="transmembrane region" description="Helical" evidence="8">
    <location>
        <begin position="274"/>
        <end position="296"/>
    </location>
</feature>